<evidence type="ECO:0000259" key="3">
    <source>
        <dbReference type="PROSITE" id="PS51194"/>
    </source>
</evidence>
<proteinExistence type="predicted"/>
<dbReference type="SUPFAM" id="SSF52540">
    <property type="entry name" value="P-loop containing nucleoside triphosphate hydrolases"/>
    <property type="match status" value="1"/>
</dbReference>
<reference evidence="4 5" key="1">
    <citation type="submission" date="2016-11" db="EMBL/GenBank/DDBJ databases">
        <authorList>
            <person name="Jaros S."/>
            <person name="Januszkiewicz K."/>
            <person name="Wedrychowicz H."/>
        </authorList>
    </citation>
    <scope>NUCLEOTIDE SEQUENCE [LARGE SCALE GENOMIC DNA]</scope>
    <source>
        <strain evidence="4 5">CGMCC 1.8863</strain>
    </source>
</reference>
<evidence type="ECO:0000313" key="5">
    <source>
        <dbReference type="Proteomes" id="UP000184231"/>
    </source>
</evidence>
<dbReference type="InterPro" id="IPR001650">
    <property type="entry name" value="Helicase_C-like"/>
</dbReference>
<dbReference type="Proteomes" id="UP000184231">
    <property type="component" value="Unassembled WGS sequence"/>
</dbReference>
<dbReference type="InterPro" id="IPR013670">
    <property type="entry name" value="EcoEI_R_C_dom"/>
</dbReference>
<sequence>MPYITYNIVNNQPRMQSNFYFLEENYPNLFAISELSEKLIYIDPSSSLTKSRLFSEKLSQLVWEFEALGEFLGSQNERIYRLSNANVAPDIISSILHTIRKSGNKASHDGIGSFQEAHFILKKCFQLAKWFYETYEQDYIENSSYILPEKQDTASDALSEKLEKLSQELTDYKNKIAALNSSKEEVASRKKRSDNRARNLDLTEEDTRLTLIDPKLKEAGWECDTLALNYKKNKTLPQKGRNMAIAEWPCDGKWADYALFIGTTLYGIIEAKKYANDISTDLRQSNIYAKRIVETEDFGTLGEWSGYKVPFLFSTNGRDFLEQIKTKSGIWFLDIRKERSHAKPLRGWFSPKGLVDLYERDIEAENEKLEKSDYDYLQDSNVLGLRDYQIEAIKNVEKNITTNFDNNRSLLVMATGTGKTRTVIGLSYRLIKSNRFKRILFLTDRKLLALQAFGSYQDNKVEGINTFSEVYQMEYVKTLIPDSETRLHFATVQSMVKRLFYGENKGLSIDTYDCIIIDEAHRGYNLDKELDEEDLEFKNQDDYVSQYKKVIEYFNAYIIGLTATPALHTTEIFGKPVFSYSYRQAVIDGFLSDHEPPYRIKTRLSEEGILWKKGERPKVFNPETNKIEELAELEDDLLIEIEQFNKLVITPEFNRKVIQQLVKHLDPDSEEKTLIFAVRDSHADMIVDMLFEEFYNIGLDVPQKAIQKITGAAYDPEQLTKEYKNEKYPNIAVTVDLLTTGIDVPKICNLVFLRRVGSRILYEQMIGRATRLCPEIDKEEFKIFDAVRVHEALQDYTQMKPVSNPKTTFTQLVNELDDISSDERIKTQGEQLIAKLQRKRKKIEEDSLEEFIYMAGGKEPKEVIQTIKNASAEEVKAIIKEFKGLWNYLDKKVYRPKHQLVSDHADEYLATERDYGNAKKPEDYIENFKNFLKENQNKIAALKVIVSSPSTLDRQSLKELRLLLDQEGYNAKTLNAAWRDVKNQDIAADIIAYIRTLALDIDLVSHENRVNRAFDKVNTMKPWNKIQQKWLDRFQKQLLAETILTKDDLDKEPFKSEGGYNRINKQFEQQLDDVLKTINENLYVA</sequence>
<dbReference type="GO" id="GO:0006304">
    <property type="term" value="P:DNA modification"/>
    <property type="evidence" value="ECO:0007669"/>
    <property type="project" value="InterPro"/>
</dbReference>
<dbReference type="Pfam" id="PF00271">
    <property type="entry name" value="Helicase_C"/>
    <property type="match status" value="1"/>
</dbReference>
<evidence type="ECO:0000259" key="2">
    <source>
        <dbReference type="PROSITE" id="PS51192"/>
    </source>
</evidence>
<gene>
    <name evidence="4" type="ORF">SAMN04487911_10889</name>
</gene>
<dbReference type="CDD" id="cd18032">
    <property type="entry name" value="DEXHc_RE_I_III_res"/>
    <property type="match status" value="1"/>
</dbReference>
<evidence type="ECO:0000256" key="1">
    <source>
        <dbReference type="SAM" id="Coils"/>
    </source>
</evidence>
<dbReference type="GO" id="GO:0016787">
    <property type="term" value="F:hydrolase activity"/>
    <property type="evidence" value="ECO:0007669"/>
    <property type="project" value="InterPro"/>
</dbReference>
<dbReference type="SMART" id="SM00487">
    <property type="entry name" value="DEXDc"/>
    <property type="match status" value="1"/>
</dbReference>
<dbReference type="Pfam" id="PF04851">
    <property type="entry name" value="ResIII"/>
    <property type="match status" value="1"/>
</dbReference>
<dbReference type="Pfam" id="PF08463">
    <property type="entry name" value="EcoEI_R_C"/>
    <property type="match status" value="1"/>
</dbReference>
<feature type="domain" description="Helicase C-terminal" evidence="3">
    <location>
        <begin position="657"/>
        <end position="808"/>
    </location>
</feature>
<dbReference type="EMBL" id="FQYX01000008">
    <property type="protein sequence ID" value="SHI95674.1"/>
    <property type="molecule type" value="Genomic_DNA"/>
</dbReference>
<dbReference type="Gene3D" id="3.40.50.300">
    <property type="entry name" value="P-loop containing nucleotide triphosphate hydrolases"/>
    <property type="match status" value="2"/>
</dbReference>
<accession>A0A1M6FD42</accession>
<dbReference type="AlphaFoldDB" id="A0A1M6FD42"/>
<dbReference type="CDD" id="cd18799">
    <property type="entry name" value="SF2_C_EcoAI-like"/>
    <property type="match status" value="1"/>
</dbReference>
<dbReference type="InterPro" id="IPR006935">
    <property type="entry name" value="Helicase/UvrB_N"/>
</dbReference>
<dbReference type="STRING" id="558155.SAMN04487911_10889"/>
<dbReference type="InterPro" id="IPR027417">
    <property type="entry name" value="P-loop_NTPase"/>
</dbReference>
<dbReference type="GO" id="GO:0003677">
    <property type="term" value="F:DNA binding"/>
    <property type="evidence" value="ECO:0007669"/>
    <property type="project" value="InterPro"/>
</dbReference>
<dbReference type="Gene3D" id="3.90.1570.30">
    <property type="match status" value="1"/>
</dbReference>
<feature type="coiled-coil region" evidence="1">
    <location>
        <begin position="155"/>
        <end position="189"/>
    </location>
</feature>
<dbReference type="PROSITE" id="PS51194">
    <property type="entry name" value="HELICASE_CTER"/>
    <property type="match status" value="1"/>
</dbReference>
<feature type="domain" description="Helicase ATP-binding" evidence="2">
    <location>
        <begin position="400"/>
        <end position="583"/>
    </location>
</feature>
<dbReference type="NCBIfam" id="NF008521">
    <property type="entry name" value="PRK11448.1"/>
    <property type="match status" value="1"/>
</dbReference>
<organism evidence="4 5">
    <name type="scientific">Arenibacter nanhaiticus</name>
    <dbReference type="NCBI Taxonomy" id="558155"/>
    <lineage>
        <taxon>Bacteria</taxon>
        <taxon>Pseudomonadati</taxon>
        <taxon>Bacteroidota</taxon>
        <taxon>Flavobacteriia</taxon>
        <taxon>Flavobacteriales</taxon>
        <taxon>Flavobacteriaceae</taxon>
        <taxon>Arenibacter</taxon>
    </lineage>
</organism>
<keyword evidence="5" id="KW-1185">Reference proteome</keyword>
<evidence type="ECO:0000313" key="4">
    <source>
        <dbReference type="EMBL" id="SHI95674.1"/>
    </source>
</evidence>
<dbReference type="InterPro" id="IPR050742">
    <property type="entry name" value="Helicase_Restrict-Modif_Enz"/>
</dbReference>
<dbReference type="PROSITE" id="PS51192">
    <property type="entry name" value="HELICASE_ATP_BIND_1"/>
    <property type="match status" value="1"/>
</dbReference>
<dbReference type="PANTHER" id="PTHR47396">
    <property type="entry name" value="TYPE I RESTRICTION ENZYME ECOKI R PROTEIN"/>
    <property type="match status" value="1"/>
</dbReference>
<name>A0A1M6FD42_9FLAO</name>
<dbReference type="GO" id="GO:0005524">
    <property type="term" value="F:ATP binding"/>
    <property type="evidence" value="ECO:0007669"/>
    <property type="project" value="InterPro"/>
</dbReference>
<keyword evidence="1" id="KW-0175">Coiled coil</keyword>
<dbReference type="GO" id="GO:0005829">
    <property type="term" value="C:cytosol"/>
    <property type="evidence" value="ECO:0007669"/>
    <property type="project" value="TreeGrafter"/>
</dbReference>
<dbReference type="InterPro" id="IPR014001">
    <property type="entry name" value="Helicase_ATP-bd"/>
</dbReference>
<protein>
    <submittedName>
        <fullName evidence="4">Type I restriction enzyme, R subunit</fullName>
    </submittedName>
</protein>
<dbReference type="PANTHER" id="PTHR47396:SF1">
    <property type="entry name" value="ATP-DEPENDENT HELICASE IRC3-RELATED"/>
    <property type="match status" value="1"/>
</dbReference>